<sequence length="470" mass="49325">MQKKKLHIKSALTLATSLYTIHVQAQINVNLPAANITARTDYQQNFTSGTYTSALGLLPTIGVKSNTANFSNTLGGNGPAPLNLAHIKLVSINNLTVLGTFTEIALSTTNQNIFAAVASVASGTVLNNLRLATAGFTWVAGTYTAELFFLAPGLLGLGNVITPATHTMNIIVPSFITPLTTAGTTSILVNNLSFYRTPAGISTSKAISLTNTVNYRPSLQTGNSNFSFSTALPHNSLPVTPVSSVATTLTAIPTATPITLSTTAQGLTPVAGLAVPTNNSQTLNYAFSIDATKLKAGFLQAGTYSVPITYTWNKPTATYPTGTLQAQDAGSLEVVVSDLSEIIANQSTVNLTFSTASHYQNGVNQDMPAHLKLSKTTPYNVYVRATSANFASGVNSVPLNVMRIGPMPGQTGMQTVTLSATAQQLINGADPVIDRSLNIRYSIPASETSKLLNKPAGTYTTNIIFSFVAP</sequence>
<feature type="signal peptide" evidence="1">
    <location>
        <begin position="1"/>
        <end position="25"/>
    </location>
</feature>
<evidence type="ECO:0000313" key="3">
    <source>
        <dbReference type="Proteomes" id="UP001597509"/>
    </source>
</evidence>
<accession>A0ABW5YZB4</accession>
<dbReference type="EMBL" id="JBHUPE010000007">
    <property type="protein sequence ID" value="MFD2905772.1"/>
    <property type="molecule type" value="Genomic_DNA"/>
</dbReference>
<evidence type="ECO:0000313" key="2">
    <source>
        <dbReference type="EMBL" id="MFD2905772.1"/>
    </source>
</evidence>
<organism evidence="2 3">
    <name type="scientific">Sphingobacterium anhuiense</name>
    <dbReference type="NCBI Taxonomy" id="493780"/>
    <lineage>
        <taxon>Bacteria</taxon>
        <taxon>Pseudomonadati</taxon>
        <taxon>Bacteroidota</taxon>
        <taxon>Sphingobacteriia</taxon>
        <taxon>Sphingobacteriales</taxon>
        <taxon>Sphingobacteriaceae</taxon>
        <taxon>Sphingobacterium</taxon>
    </lineage>
</organism>
<keyword evidence="3" id="KW-1185">Reference proteome</keyword>
<comment type="caution">
    <text evidence="2">The sequence shown here is derived from an EMBL/GenBank/DDBJ whole genome shotgun (WGS) entry which is preliminary data.</text>
</comment>
<proteinExistence type="predicted"/>
<dbReference type="Proteomes" id="UP001597509">
    <property type="component" value="Unassembled WGS sequence"/>
</dbReference>
<gene>
    <name evidence="2" type="ORF">ACFS6I_17720</name>
</gene>
<dbReference type="RefSeq" id="WP_380922588.1">
    <property type="nucleotide sequence ID" value="NZ_JBHUPE010000007.1"/>
</dbReference>
<evidence type="ECO:0000256" key="1">
    <source>
        <dbReference type="SAM" id="SignalP"/>
    </source>
</evidence>
<protein>
    <submittedName>
        <fullName evidence="2">Uncharacterized protein</fullName>
    </submittedName>
</protein>
<name>A0ABW5YZB4_9SPHI</name>
<keyword evidence="1" id="KW-0732">Signal</keyword>
<reference evidence="3" key="1">
    <citation type="journal article" date="2019" name="Int. J. Syst. Evol. Microbiol.">
        <title>The Global Catalogue of Microorganisms (GCM) 10K type strain sequencing project: providing services to taxonomists for standard genome sequencing and annotation.</title>
        <authorList>
            <consortium name="The Broad Institute Genomics Platform"/>
            <consortium name="The Broad Institute Genome Sequencing Center for Infectious Disease"/>
            <person name="Wu L."/>
            <person name="Ma J."/>
        </authorList>
    </citation>
    <scope>NUCLEOTIDE SEQUENCE [LARGE SCALE GENOMIC DNA]</scope>
    <source>
        <strain evidence="3">KCTC 22209</strain>
    </source>
</reference>
<feature type="chain" id="PRO_5046401607" evidence="1">
    <location>
        <begin position="26"/>
        <end position="470"/>
    </location>
</feature>